<protein>
    <submittedName>
        <fullName evidence="1">Uncharacterized protein</fullName>
    </submittedName>
</protein>
<name>A0A7W6DKU1_9RHOB</name>
<evidence type="ECO:0000313" key="1">
    <source>
        <dbReference type="EMBL" id="MBB3985075.1"/>
    </source>
</evidence>
<dbReference type="AlphaFoldDB" id="A0A7W6DKU1"/>
<proteinExistence type="predicted"/>
<comment type="caution">
    <text evidence="1">The sequence shown here is derived from an EMBL/GenBank/DDBJ whole genome shotgun (WGS) entry which is preliminary data.</text>
</comment>
<dbReference type="EMBL" id="JACIEJ010000003">
    <property type="protein sequence ID" value="MBB3985075.1"/>
    <property type="molecule type" value="Genomic_DNA"/>
</dbReference>
<accession>A0A7W6DKU1</accession>
<sequence>MCQGETAMVRIRTVMLEIIKDGLDLAEAMFKAYVRRIRPDCV</sequence>
<organism evidence="1 2">
    <name type="scientific">Sagittula marina</name>
    <dbReference type="NCBI Taxonomy" id="943940"/>
    <lineage>
        <taxon>Bacteria</taxon>
        <taxon>Pseudomonadati</taxon>
        <taxon>Pseudomonadota</taxon>
        <taxon>Alphaproteobacteria</taxon>
        <taxon>Rhodobacterales</taxon>
        <taxon>Roseobacteraceae</taxon>
        <taxon>Sagittula</taxon>
    </lineage>
</organism>
<evidence type="ECO:0000313" key="2">
    <source>
        <dbReference type="Proteomes" id="UP000541426"/>
    </source>
</evidence>
<dbReference type="Proteomes" id="UP000541426">
    <property type="component" value="Unassembled WGS sequence"/>
</dbReference>
<keyword evidence="2" id="KW-1185">Reference proteome</keyword>
<gene>
    <name evidence="1" type="ORF">GGQ68_001404</name>
</gene>
<reference evidence="1 2" key="1">
    <citation type="submission" date="2020-08" db="EMBL/GenBank/DDBJ databases">
        <title>Genomic Encyclopedia of Type Strains, Phase IV (KMG-IV): sequencing the most valuable type-strain genomes for metagenomic binning, comparative biology and taxonomic classification.</title>
        <authorList>
            <person name="Goeker M."/>
        </authorList>
    </citation>
    <scope>NUCLEOTIDE SEQUENCE [LARGE SCALE GENOMIC DNA]</scope>
    <source>
        <strain evidence="1 2">DSM 102235</strain>
    </source>
</reference>